<feature type="binding site" evidence="12">
    <location>
        <position position="571"/>
    </location>
    <ligand>
        <name>substrate</name>
    </ligand>
</feature>
<keyword evidence="5 12" id="KW-0479">Metal-binding</keyword>
<comment type="function">
    <text evidence="12">Catalyzes the phosphorylation of ribose at O-5 in a reaction requiring ATP and magnesium. The resulting D-ribose-5-phosphate can then be used either for sythesis of nucleotides, histidine, and tryptophan, or as a component of the pentose phosphate pathway.</text>
</comment>
<feature type="binding site" evidence="12">
    <location>
        <begin position="539"/>
        <end position="544"/>
    </location>
    <ligand>
        <name>ATP</name>
        <dbReference type="ChEBI" id="CHEBI:30616"/>
    </ligand>
</feature>
<dbReference type="GO" id="GO:0004747">
    <property type="term" value="F:ribokinase activity"/>
    <property type="evidence" value="ECO:0007669"/>
    <property type="project" value="UniProtKB-UniRule"/>
</dbReference>
<comment type="subcellular location">
    <subcellularLocation>
        <location evidence="12">Cytoplasm</location>
    </subcellularLocation>
</comment>
<dbReference type="SUPFAM" id="SSF53822">
    <property type="entry name" value="Periplasmic binding protein-like I"/>
    <property type="match status" value="1"/>
</dbReference>
<dbReference type="InterPro" id="IPR011877">
    <property type="entry name" value="Ribokinase"/>
</dbReference>
<dbReference type="InterPro" id="IPR002173">
    <property type="entry name" value="Carboh/pur_kinase_PfkB_CS"/>
</dbReference>
<feature type="binding site" evidence="12">
    <location>
        <position position="606"/>
    </location>
    <ligand>
        <name>K(+)</name>
        <dbReference type="ChEBI" id="CHEBI:29103"/>
    </ligand>
</feature>
<feature type="binding site" evidence="12">
    <location>
        <position position="601"/>
    </location>
    <ligand>
        <name>K(+)</name>
        <dbReference type="ChEBI" id="CHEBI:29103"/>
    </ligand>
</feature>
<feature type="binding site" evidence="12">
    <location>
        <position position="507"/>
    </location>
    <ligand>
        <name>ATP</name>
        <dbReference type="ChEBI" id="CHEBI:30616"/>
    </ligand>
</feature>
<proteinExistence type="inferred from homology"/>
<dbReference type="EC" id="2.7.1.15" evidence="2 12"/>
<keyword evidence="11 12" id="KW-0119">Carbohydrate metabolism</keyword>
<comment type="pathway">
    <text evidence="12">Carbohydrate metabolism; D-ribose degradation; D-ribose 5-phosphate from beta-D-ribopyranose: step 2/2.</text>
</comment>
<reference evidence="14 15" key="1">
    <citation type="submission" date="2018-09" db="EMBL/GenBank/DDBJ databases">
        <title>Paenibacillus aracenensis nov. sp. isolated from a cave in southern Spain.</title>
        <authorList>
            <person name="Jurado V."/>
            <person name="Gutierrez-Patricio S."/>
            <person name="Gonzalez-Pimentel J.L."/>
            <person name="Miller A.Z."/>
            <person name="Laiz L."/>
            <person name="Saiz-Jimenez C."/>
        </authorList>
    </citation>
    <scope>NUCLEOTIDE SEQUENCE [LARGE SCALE GENOMIC DNA]</scope>
    <source>
        <strain evidence="14 15">JCM 19203</strain>
    </source>
</reference>
<protein>
    <recommendedName>
        <fullName evidence="3 12">Ribokinase</fullName>
        <shortName evidence="12">RK</shortName>
        <ecNumber evidence="2 12">2.7.1.15</ecNumber>
    </recommendedName>
</protein>
<feature type="binding site" evidence="12">
    <location>
        <position position="610"/>
    </location>
    <ligand>
        <name>K(+)</name>
        <dbReference type="ChEBI" id="CHEBI:29103"/>
    </ligand>
</feature>
<evidence type="ECO:0000256" key="3">
    <source>
        <dbReference type="ARBA" id="ARBA00016943"/>
    </source>
</evidence>
<dbReference type="EMBL" id="QXQB01000003">
    <property type="protein sequence ID" value="RJX39006.1"/>
    <property type="molecule type" value="Genomic_DNA"/>
</dbReference>
<evidence type="ECO:0000256" key="10">
    <source>
        <dbReference type="ARBA" id="ARBA00022958"/>
    </source>
</evidence>
<evidence type="ECO:0000256" key="11">
    <source>
        <dbReference type="ARBA" id="ARBA00023277"/>
    </source>
</evidence>
<dbReference type="PROSITE" id="PS00356">
    <property type="entry name" value="HTH_LACI_1"/>
    <property type="match status" value="1"/>
</dbReference>
<evidence type="ECO:0000256" key="7">
    <source>
        <dbReference type="ARBA" id="ARBA00022777"/>
    </source>
</evidence>
<name>A0A3A6PGZ5_9BACL</name>
<dbReference type="GO" id="GO:0003677">
    <property type="term" value="F:DNA binding"/>
    <property type="evidence" value="ECO:0007669"/>
    <property type="project" value="UniProtKB-KW"/>
</dbReference>
<accession>A0A3A6PGZ5</accession>
<keyword evidence="15" id="KW-1185">Reference proteome</keyword>
<keyword evidence="6 12" id="KW-0547">Nucleotide-binding</keyword>
<feature type="binding site" evidence="12">
    <location>
        <position position="463"/>
    </location>
    <ligand>
        <name>substrate</name>
    </ligand>
</feature>
<dbReference type="PRINTS" id="PR00990">
    <property type="entry name" value="RIBOKINASE"/>
</dbReference>
<dbReference type="Gene3D" id="3.40.1190.20">
    <property type="match status" value="1"/>
</dbReference>
<keyword evidence="10 12" id="KW-0630">Potassium</keyword>
<dbReference type="AlphaFoldDB" id="A0A3A6PGZ5"/>
<dbReference type="InterPro" id="IPR011611">
    <property type="entry name" value="PfkB_dom"/>
</dbReference>
<dbReference type="SUPFAM" id="SSF47413">
    <property type="entry name" value="lambda repressor-like DNA-binding domains"/>
    <property type="match status" value="1"/>
</dbReference>
<comment type="caution">
    <text evidence="12">Lacks conserved residue(s) required for the propagation of feature annotation.</text>
</comment>
<dbReference type="SUPFAM" id="SSF53613">
    <property type="entry name" value="Ribokinase-like"/>
    <property type="match status" value="1"/>
</dbReference>
<comment type="activity regulation">
    <text evidence="12">Activated by a monovalent cation that binds near, but not in, the active site. The most likely occupant of the site in vivo is potassium. Ion binding induces a conformational change that may alter substrate affinity.</text>
</comment>
<evidence type="ECO:0000256" key="12">
    <source>
        <dbReference type="HAMAP-Rule" id="MF_01987"/>
    </source>
</evidence>
<dbReference type="InterPro" id="IPR028082">
    <property type="entry name" value="Peripla_BP_I"/>
</dbReference>
<dbReference type="UniPathway" id="UPA00916">
    <property type="reaction ID" value="UER00889"/>
</dbReference>
<keyword evidence="14" id="KW-0238">DNA-binding</keyword>
<dbReference type="Pfam" id="PF00356">
    <property type="entry name" value="LacI"/>
    <property type="match status" value="1"/>
</dbReference>
<dbReference type="PANTHER" id="PTHR10584">
    <property type="entry name" value="SUGAR KINASE"/>
    <property type="match status" value="1"/>
</dbReference>
<dbReference type="CDD" id="cd01174">
    <property type="entry name" value="ribokinase"/>
    <property type="match status" value="1"/>
</dbReference>
<dbReference type="Pfam" id="PF00294">
    <property type="entry name" value="PfkB"/>
    <property type="match status" value="1"/>
</dbReference>
<evidence type="ECO:0000256" key="9">
    <source>
        <dbReference type="ARBA" id="ARBA00022842"/>
    </source>
</evidence>
<dbReference type="CDD" id="cd01392">
    <property type="entry name" value="HTH_LacI"/>
    <property type="match status" value="1"/>
</dbReference>
<dbReference type="InterPro" id="IPR001761">
    <property type="entry name" value="Peripla_BP/Lac1_sug-bd_dom"/>
</dbReference>
<dbReference type="PRINTS" id="PR00036">
    <property type="entry name" value="HTHLACI"/>
</dbReference>
<feature type="domain" description="HTH lacI-type" evidence="13">
    <location>
        <begin position="1"/>
        <end position="56"/>
    </location>
</feature>
<dbReference type="InterPro" id="IPR000843">
    <property type="entry name" value="HTH_LacI"/>
</dbReference>
<dbReference type="GO" id="GO:0005737">
    <property type="term" value="C:cytoplasm"/>
    <property type="evidence" value="ECO:0007669"/>
    <property type="project" value="UniProtKB-SubCell"/>
</dbReference>
<keyword evidence="8 12" id="KW-0067">ATP-binding</keyword>
<dbReference type="InterPro" id="IPR002139">
    <property type="entry name" value="Ribo/fructo_kinase"/>
</dbReference>
<feature type="binding site" evidence="12">
    <location>
        <begin position="334"/>
        <end position="336"/>
    </location>
    <ligand>
        <name>substrate</name>
    </ligand>
</feature>
<evidence type="ECO:0000256" key="1">
    <source>
        <dbReference type="ARBA" id="ARBA00005380"/>
    </source>
</evidence>
<evidence type="ECO:0000256" key="4">
    <source>
        <dbReference type="ARBA" id="ARBA00022679"/>
    </source>
</evidence>
<keyword evidence="9 12" id="KW-0460">Magnesium</keyword>
<comment type="similarity">
    <text evidence="1">Belongs to the carbohydrate kinase pfkB family.</text>
</comment>
<dbReference type="Pfam" id="PF00532">
    <property type="entry name" value="Peripla_BP_1"/>
    <property type="match status" value="1"/>
</dbReference>
<feature type="binding site" evidence="12">
    <location>
        <position position="567"/>
    </location>
    <ligand>
        <name>K(+)</name>
        <dbReference type="ChEBI" id="CHEBI:29103"/>
    </ligand>
</feature>
<dbReference type="Gene3D" id="1.10.260.40">
    <property type="entry name" value="lambda repressor-like DNA-binding domains"/>
    <property type="match status" value="1"/>
</dbReference>
<sequence length="641" mass="69620">MNIKDIAKLAGVSVSTVSKIVNKKDHSISKDTRERVLKIVHEYNYTPYSSSINKATSTGIIGVLINSTVSTDSMLNGIINEAQRKGYSPLILNSCGDLDQELKNMTSLITKQVDGVIWEPVNEESLKNRIHFNSSDIPVVLVGGGGEANSLELPYKLAAYFLTKQLIEKKHRKIACIVGEGHRKNAFIEGYKHALFDSNLKFHESMVLSSLDETINDFIIGGQISGFISSHLYKSIELYNLAIQSGLKSPKDYSLLSIQNDYDYSLVADQKTISTVTINNSNFGAYICNVLINTIAGADAIKPYEEKMVLDNTNTLGLPDEGGKPKILVVGSINMDTFLYSPQLPHNGATNFISSFTKLPGGKGFNQAVGTAKLGHRVRLIGCLGSDMESNSIFQELEKNGVSTIGITRSSDTETGQAYIFVESSGDSMISVLPGANADLSPIKIEQQTGLFSDAEFCLIQTEIPFKTVEKACSIAKNEGLSIILKPSASKIIPDTILKKIDYLIPNEDELLELCPQFDSIEQKADFLLSKGVKNVIVTLGKKGCYLKTTNVERYFPASEFSAVDSTGASDAFISALASYLLRGCSLEDAIQIATYAAGFSVSRDGVINSLADRVTLESYIAKKDPKLLVSHLETGDGSLA</sequence>
<dbReference type="GO" id="GO:0046872">
    <property type="term" value="F:metal ion binding"/>
    <property type="evidence" value="ECO:0007669"/>
    <property type="project" value="UniProtKB-KW"/>
</dbReference>
<keyword evidence="4 12" id="KW-0808">Transferase</keyword>
<dbReference type="GO" id="GO:0005524">
    <property type="term" value="F:ATP binding"/>
    <property type="evidence" value="ECO:0007669"/>
    <property type="project" value="UniProtKB-UniRule"/>
</dbReference>
<comment type="catalytic activity">
    <reaction evidence="12">
        <text>D-ribose + ATP = D-ribose 5-phosphate + ADP + H(+)</text>
        <dbReference type="Rhea" id="RHEA:13697"/>
        <dbReference type="ChEBI" id="CHEBI:15378"/>
        <dbReference type="ChEBI" id="CHEBI:30616"/>
        <dbReference type="ChEBI" id="CHEBI:47013"/>
        <dbReference type="ChEBI" id="CHEBI:78346"/>
        <dbReference type="ChEBI" id="CHEBI:456216"/>
        <dbReference type="EC" id="2.7.1.15"/>
    </reaction>
</comment>
<keyword evidence="12" id="KW-0963">Cytoplasm</keyword>
<dbReference type="HAMAP" id="MF_01987">
    <property type="entry name" value="Ribokinase"/>
    <property type="match status" value="1"/>
</dbReference>
<comment type="similarity">
    <text evidence="12">Belongs to the carbohydrate kinase PfkB family. Ribokinase subfamily.</text>
</comment>
<evidence type="ECO:0000256" key="2">
    <source>
        <dbReference type="ARBA" id="ARBA00012035"/>
    </source>
</evidence>
<dbReference type="Proteomes" id="UP000267798">
    <property type="component" value="Unassembled WGS sequence"/>
</dbReference>
<dbReference type="GO" id="GO:0006355">
    <property type="term" value="P:regulation of DNA-templated transcription"/>
    <property type="evidence" value="ECO:0007669"/>
    <property type="project" value="InterPro"/>
</dbReference>
<evidence type="ECO:0000259" key="13">
    <source>
        <dbReference type="PROSITE" id="PS50932"/>
    </source>
</evidence>
<keyword evidence="7 12" id="KW-0418">Kinase</keyword>
<dbReference type="PANTHER" id="PTHR10584:SF166">
    <property type="entry name" value="RIBOKINASE"/>
    <property type="match status" value="1"/>
</dbReference>
<feature type="binding site" evidence="12">
    <location>
        <position position="604"/>
    </location>
    <ligand>
        <name>K(+)</name>
        <dbReference type="ChEBI" id="CHEBI:29103"/>
    </ligand>
</feature>
<evidence type="ECO:0000256" key="6">
    <source>
        <dbReference type="ARBA" id="ARBA00022741"/>
    </source>
</evidence>
<comment type="cofactor">
    <cofactor evidence="12">
        <name>Mg(2+)</name>
        <dbReference type="ChEBI" id="CHEBI:18420"/>
    </cofactor>
    <text evidence="12">Requires a divalent cation, most likely magnesium in vivo, as an electrophilic catalyst to aid phosphoryl group transfer. It is the chelate of the metal and the nucleotide that is the actual substrate.</text>
</comment>
<dbReference type="Gene3D" id="3.40.50.2300">
    <property type="match status" value="2"/>
</dbReference>
<dbReference type="InterPro" id="IPR010982">
    <property type="entry name" value="Lambda_DNA-bd_dom_sf"/>
</dbReference>
<comment type="caution">
    <text evidence="14">The sequence shown here is derived from an EMBL/GenBank/DDBJ whole genome shotgun (WGS) entry which is preliminary data.</text>
</comment>
<comment type="subunit">
    <text evidence="12">Homodimer.</text>
</comment>
<feature type="binding site" evidence="12">
    <location>
        <position position="565"/>
    </location>
    <ligand>
        <name>K(+)</name>
        <dbReference type="ChEBI" id="CHEBI:29103"/>
    </ligand>
</feature>
<organism evidence="14 15">
    <name type="scientific">Paenibacillus pinisoli</name>
    <dbReference type="NCBI Taxonomy" id="1276110"/>
    <lineage>
        <taxon>Bacteria</taxon>
        <taxon>Bacillati</taxon>
        <taxon>Bacillota</taxon>
        <taxon>Bacilli</taxon>
        <taxon>Bacillales</taxon>
        <taxon>Paenibacillaceae</taxon>
        <taxon>Paenibacillus</taxon>
    </lineage>
</organism>
<dbReference type="GO" id="GO:0019303">
    <property type="term" value="P:D-ribose catabolic process"/>
    <property type="evidence" value="ECO:0007669"/>
    <property type="project" value="UniProtKB-UniRule"/>
</dbReference>
<dbReference type="SMART" id="SM00354">
    <property type="entry name" value="HTH_LACI"/>
    <property type="match status" value="1"/>
</dbReference>
<dbReference type="OrthoDB" id="9775849at2"/>
<feature type="binding site" evidence="12">
    <location>
        <begin position="362"/>
        <end position="366"/>
    </location>
    <ligand>
        <name>substrate</name>
    </ligand>
</feature>
<feature type="active site" description="Proton acceptor" evidence="12">
    <location>
        <position position="571"/>
    </location>
</feature>
<dbReference type="RefSeq" id="WP_120111964.1">
    <property type="nucleotide sequence ID" value="NZ_QXQB01000003.1"/>
</dbReference>
<dbReference type="InterPro" id="IPR029056">
    <property type="entry name" value="Ribokinase-like"/>
</dbReference>
<evidence type="ECO:0000256" key="8">
    <source>
        <dbReference type="ARBA" id="ARBA00022840"/>
    </source>
</evidence>
<dbReference type="PROSITE" id="PS00583">
    <property type="entry name" value="PFKB_KINASES_1"/>
    <property type="match status" value="1"/>
</dbReference>
<gene>
    <name evidence="12" type="primary">rbsK</name>
    <name evidence="14" type="ORF">D3P09_16000</name>
</gene>
<dbReference type="PROSITE" id="PS50932">
    <property type="entry name" value="HTH_LACI_2"/>
    <property type="match status" value="1"/>
</dbReference>
<evidence type="ECO:0000256" key="5">
    <source>
        <dbReference type="ARBA" id="ARBA00022723"/>
    </source>
</evidence>
<evidence type="ECO:0000313" key="14">
    <source>
        <dbReference type="EMBL" id="RJX39006.1"/>
    </source>
</evidence>
<evidence type="ECO:0000313" key="15">
    <source>
        <dbReference type="Proteomes" id="UP000267798"/>
    </source>
</evidence>